<name>A0ABX7I5U4_9BACT</name>
<keyword evidence="3" id="KW-1185">Reference proteome</keyword>
<reference evidence="2 3" key="1">
    <citation type="submission" date="2020-06" db="EMBL/GenBank/DDBJ databases">
        <title>Dyadobacter sandarakinus sp. nov., isolated from the soil of the Arctic Yellow River Station.</title>
        <authorList>
            <person name="Zhang Y."/>
            <person name="Peng F."/>
        </authorList>
    </citation>
    <scope>NUCLEOTIDE SEQUENCE [LARGE SCALE GENOMIC DNA]</scope>
    <source>
        <strain evidence="2 3">Q3-56</strain>
    </source>
</reference>
<dbReference type="Proteomes" id="UP000612680">
    <property type="component" value="Chromosome"/>
</dbReference>
<gene>
    <name evidence="2" type="ORF">HWI92_11435</name>
</gene>
<dbReference type="EMBL" id="CP056775">
    <property type="protein sequence ID" value="QRR01472.1"/>
    <property type="molecule type" value="Genomic_DNA"/>
</dbReference>
<dbReference type="RefSeq" id="WP_204663827.1">
    <property type="nucleotide sequence ID" value="NZ_CP056775.1"/>
</dbReference>
<feature type="chain" id="PRO_5045187024" evidence="1">
    <location>
        <begin position="21"/>
        <end position="119"/>
    </location>
</feature>
<evidence type="ECO:0000256" key="1">
    <source>
        <dbReference type="SAM" id="SignalP"/>
    </source>
</evidence>
<accession>A0ABX7I5U4</accession>
<sequence length="119" mass="12870">MHSIFKAAFLILLVSLFALSCSKENIDEDCGCGGSTSQVLENRKARYIGEGTFFVPDTLTGGLSVHACDVDASWEIGKDENTWNYTISGNIKSTCLGPNPELRLRAPGGPIQITSIKEM</sequence>
<protein>
    <submittedName>
        <fullName evidence="2">Uncharacterized protein</fullName>
    </submittedName>
</protein>
<feature type="signal peptide" evidence="1">
    <location>
        <begin position="1"/>
        <end position="20"/>
    </location>
</feature>
<organism evidence="2 3">
    <name type="scientific">Dyadobacter sandarakinus</name>
    <dbReference type="NCBI Taxonomy" id="2747268"/>
    <lineage>
        <taxon>Bacteria</taxon>
        <taxon>Pseudomonadati</taxon>
        <taxon>Bacteroidota</taxon>
        <taxon>Cytophagia</taxon>
        <taxon>Cytophagales</taxon>
        <taxon>Spirosomataceae</taxon>
        <taxon>Dyadobacter</taxon>
    </lineage>
</organism>
<evidence type="ECO:0000313" key="2">
    <source>
        <dbReference type="EMBL" id="QRR01472.1"/>
    </source>
</evidence>
<keyword evidence="1" id="KW-0732">Signal</keyword>
<evidence type="ECO:0000313" key="3">
    <source>
        <dbReference type="Proteomes" id="UP000612680"/>
    </source>
</evidence>
<proteinExistence type="predicted"/>
<dbReference type="PROSITE" id="PS51257">
    <property type="entry name" value="PROKAR_LIPOPROTEIN"/>
    <property type="match status" value="1"/>
</dbReference>